<accession>A0A1H6CPZ4</accession>
<organism evidence="2 3">
    <name type="scientific">Actinacidiphila yanglinensis</name>
    <dbReference type="NCBI Taxonomy" id="310779"/>
    <lineage>
        <taxon>Bacteria</taxon>
        <taxon>Bacillati</taxon>
        <taxon>Actinomycetota</taxon>
        <taxon>Actinomycetes</taxon>
        <taxon>Kitasatosporales</taxon>
        <taxon>Streptomycetaceae</taxon>
        <taxon>Actinacidiphila</taxon>
    </lineage>
</organism>
<dbReference type="Pfam" id="PF17775">
    <property type="entry name" value="YchJ_M-like"/>
    <property type="match status" value="1"/>
</dbReference>
<sequence length="92" mass="10236">MRSRYSAFAVGDAPYLLRTWAAASRPPGVDLDPGMRWTGLDILGTTAGSAFHTEGTVDFRARYRLRGQDGEQRANSRFVREGGLWVYLDARA</sequence>
<dbReference type="Proteomes" id="UP000236754">
    <property type="component" value="Unassembled WGS sequence"/>
</dbReference>
<dbReference type="Gene3D" id="3.10.450.50">
    <property type="match status" value="1"/>
</dbReference>
<evidence type="ECO:0000313" key="2">
    <source>
        <dbReference type="EMBL" id="SEG74837.1"/>
    </source>
</evidence>
<dbReference type="InterPro" id="IPR032710">
    <property type="entry name" value="NTF2-like_dom_sf"/>
</dbReference>
<evidence type="ECO:0000313" key="3">
    <source>
        <dbReference type="Proteomes" id="UP000236754"/>
    </source>
</evidence>
<protein>
    <submittedName>
        <fullName evidence="2">SEC-C motif-containing protein</fullName>
    </submittedName>
</protein>
<gene>
    <name evidence="2" type="ORF">SAMN05216223_109290</name>
</gene>
<reference evidence="2 3" key="1">
    <citation type="submission" date="2016-10" db="EMBL/GenBank/DDBJ databases">
        <authorList>
            <person name="de Groot N.N."/>
        </authorList>
    </citation>
    <scope>NUCLEOTIDE SEQUENCE [LARGE SCALE GENOMIC DNA]</scope>
    <source>
        <strain evidence="2 3">CGMCC 4.2023</strain>
    </source>
</reference>
<dbReference type="SUPFAM" id="SSF54427">
    <property type="entry name" value="NTF2-like"/>
    <property type="match status" value="1"/>
</dbReference>
<keyword evidence="3" id="KW-1185">Reference proteome</keyword>
<dbReference type="EMBL" id="FNVU01000009">
    <property type="protein sequence ID" value="SEG74837.1"/>
    <property type="molecule type" value="Genomic_DNA"/>
</dbReference>
<feature type="domain" description="YchJ-like middle NTF2-like" evidence="1">
    <location>
        <begin position="1"/>
        <end position="90"/>
    </location>
</feature>
<name>A0A1H6CPZ4_9ACTN</name>
<dbReference type="AlphaFoldDB" id="A0A1H6CPZ4"/>
<dbReference type="InterPro" id="IPR048469">
    <property type="entry name" value="YchJ-like_M"/>
</dbReference>
<proteinExistence type="predicted"/>
<evidence type="ECO:0000259" key="1">
    <source>
        <dbReference type="Pfam" id="PF17775"/>
    </source>
</evidence>